<dbReference type="InterPro" id="IPR035906">
    <property type="entry name" value="MetI-like_sf"/>
</dbReference>
<dbReference type="Proteomes" id="UP000249646">
    <property type="component" value="Unassembled WGS sequence"/>
</dbReference>
<keyword evidence="4 10" id="KW-0812">Transmembrane</keyword>
<evidence type="ECO:0000256" key="1">
    <source>
        <dbReference type="ARBA" id="ARBA00004651"/>
    </source>
</evidence>
<keyword evidence="13" id="KW-1185">Reference proteome</keyword>
<evidence type="ECO:0000256" key="7">
    <source>
        <dbReference type="ARBA" id="ARBA00022989"/>
    </source>
</evidence>
<feature type="transmembrane region" description="Helical" evidence="10">
    <location>
        <begin position="397"/>
        <end position="424"/>
    </location>
</feature>
<evidence type="ECO:0000256" key="9">
    <source>
        <dbReference type="ARBA" id="ARBA00024202"/>
    </source>
</evidence>
<keyword evidence="6" id="KW-0653">Protein transport</keyword>
<evidence type="ECO:0000256" key="6">
    <source>
        <dbReference type="ARBA" id="ARBA00022927"/>
    </source>
</evidence>
<accession>A0A2W7HU85</accession>
<feature type="transmembrane region" description="Helical" evidence="10">
    <location>
        <begin position="233"/>
        <end position="255"/>
    </location>
</feature>
<gene>
    <name evidence="12" type="ORF">BCF89_1109</name>
</gene>
<dbReference type="OrthoDB" id="9788103at2"/>
<comment type="subcellular location">
    <subcellularLocation>
        <location evidence="1 10">Cell membrane</location>
        <topology evidence="1 10">Multi-pass membrane protein</topology>
    </subcellularLocation>
</comment>
<dbReference type="RefSeq" id="WP_111518801.1">
    <property type="nucleotide sequence ID" value="NZ_QKUB01000010.1"/>
</dbReference>
<sequence>MQNNTETQIKDFNKHYKINAEMATKFNFVQSSDKIKTSSIAGRPKKMWIEITKRFFSNPIVVISLLIFTFILLSSLIVPSRLATSYKPNSPINNYSFIESLPPLYKPFVTRAVSNTDPFYKFYFNLVDSIDALPKDQQAQWNKAFAFFLDTTKTSSNDGQLFLTYNAYSLYEASVFNELLSKATNNGKIAISDAEISAIRAQVVPLTTLLGTSSTGYDIWVTTWYAAWRGIEIAIITTLIQAIFGVTLGAILGFYAGKLFDTIMMRIINIFNSPPTIIWILILVGIFGTNQVSLILAMSLAGWPLFVSLTRMYVITVKNEEYISAARAIGASTQRQIFVHALPAIVGKIANSFVKNVPGVILWVASLAFLGFFRDGKDTNLGQILIESASEAGQNVWIILLPTLILLFLTLSLNFMAIGIHDALDPRVIKGRKK</sequence>
<dbReference type="CDD" id="cd06261">
    <property type="entry name" value="TM_PBP2"/>
    <property type="match status" value="1"/>
</dbReference>
<dbReference type="EMBL" id="QKUB01000010">
    <property type="protein sequence ID" value="PZV98755.1"/>
    <property type="molecule type" value="Genomic_DNA"/>
</dbReference>
<feature type="domain" description="ABC transmembrane type-1" evidence="11">
    <location>
        <begin position="227"/>
        <end position="417"/>
    </location>
</feature>
<evidence type="ECO:0000259" key="11">
    <source>
        <dbReference type="PROSITE" id="PS50928"/>
    </source>
</evidence>
<evidence type="ECO:0000256" key="5">
    <source>
        <dbReference type="ARBA" id="ARBA00022856"/>
    </source>
</evidence>
<dbReference type="AlphaFoldDB" id="A0A2W7HU85"/>
<evidence type="ECO:0000313" key="12">
    <source>
        <dbReference type="EMBL" id="PZV98755.1"/>
    </source>
</evidence>
<protein>
    <submittedName>
        <fullName evidence="12">Oligopeptide transport system permease protein</fullName>
    </submittedName>
</protein>
<comment type="similarity">
    <text evidence="9">Belongs to the binding-protein-dependent transport system permease family. OppBC subfamily.</text>
</comment>
<evidence type="ECO:0000256" key="10">
    <source>
        <dbReference type="RuleBase" id="RU363032"/>
    </source>
</evidence>
<keyword evidence="2 10" id="KW-0813">Transport</keyword>
<dbReference type="GO" id="GO:0005886">
    <property type="term" value="C:plasma membrane"/>
    <property type="evidence" value="ECO:0007669"/>
    <property type="project" value="UniProtKB-SubCell"/>
</dbReference>
<evidence type="ECO:0000256" key="8">
    <source>
        <dbReference type="ARBA" id="ARBA00023136"/>
    </source>
</evidence>
<feature type="transmembrane region" description="Helical" evidence="10">
    <location>
        <begin position="353"/>
        <end position="373"/>
    </location>
</feature>
<dbReference type="InterPro" id="IPR025966">
    <property type="entry name" value="OppC_N"/>
</dbReference>
<evidence type="ECO:0000256" key="4">
    <source>
        <dbReference type="ARBA" id="ARBA00022692"/>
    </source>
</evidence>
<organism evidence="12 13">
    <name type="scientific">Metamycoplasma auris</name>
    <dbReference type="NCBI Taxonomy" id="51363"/>
    <lineage>
        <taxon>Bacteria</taxon>
        <taxon>Bacillati</taxon>
        <taxon>Mycoplasmatota</taxon>
        <taxon>Mycoplasmoidales</taxon>
        <taxon>Metamycoplasmataceae</taxon>
        <taxon>Metamycoplasma</taxon>
    </lineage>
</organism>
<dbReference type="InterPro" id="IPR000515">
    <property type="entry name" value="MetI-like"/>
</dbReference>
<dbReference type="Pfam" id="PF12911">
    <property type="entry name" value="OppC_N"/>
    <property type="match status" value="1"/>
</dbReference>
<keyword evidence="8 10" id="KW-0472">Membrane</keyword>
<name>A0A2W7HU85_9BACT</name>
<feature type="transmembrane region" description="Helical" evidence="10">
    <location>
        <begin position="55"/>
        <end position="78"/>
    </location>
</feature>
<dbReference type="SUPFAM" id="SSF161098">
    <property type="entry name" value="MetI-like"/>
    <property type="match status" value="1"/>
</dbReference>
<keyword evidence="5" id="KW-0571">Peptide transport</keyword>
<evidence type="ECO:0000256" key="3">
    <source>
        <dbReference type="ARBA" id="ARBA00022475"/>
    </source>
</evidence>
<proteinExistence type="inferred from homology"/>
<dbReference type="GO" id="GO:0015833">
    <property type="term" value="P:peptide transport"/>
    <property type="evidence" value="ECO:0007669"/>
    <property type="project" value="UniProtKB-KW"/>
</dbReference>
<dbReference type="PANTHER" id="PTHR43386:SF24">
    <property type="entry name" value="OLIGOPEPTIDE TRANSPORT SYSTEM PERMEASE PROTEIN AMID"/>
    <property type="match status" value="1"/>
</dbReference>
<keyword evidence="3" id="KW-1003">Cell membrane</keyword>
<dbReference type="PROSITE" id="PS50928">
    <property type="entry name" value="ABC_TM1"/>
    <property type="match status" value="1"/>
</dbReference>
<dbReference type="InterPro" id="IPR050366">
    <property type="entry name" value="BP-dependent_transpt_permease"/>
</dbReference>
<keyword evidence="7 10" id="KW-1133">Transmembrane helix</keyword>
<feature type="transmembrane region" description="Helical" evidence="10">
    <location>
        <begin position="267"/>
        <end position="288"/>
    </location>
</feature>
<dbReference type="PANTHER" id="PTHR43386">
    <property type="entry name" value="OLIGOPEPTIDE TRANSPORT SYSTEM PERMEASE PROTEIN APPC"/>
    <property type="match status" value="1"/>
</dbReference>
<dbReference type="GO" id="GO:0055085">
    <property type="term" value="P:transmembrane transport"/>
    <property type="evidence" value="ECO:0007669"/>
    <property type="project" value="InterPro"/>
</dbReference>
<comment type="caution">
    <text evidence="12">The sequence shown here is derived from an EMBL/GenBank/DDBJ whole genome shotgun (WGS) entry which is preliminary data.</text>
</comment>
<dbReference type="Gene3D" id="1.10.3720.10">
    <property type="entry name" value="MetI-like"/>
    <property type="match status" value="1"/>
</dbReference>
<reference evidence="12 13" key="1">
    <citation type="submission" date="2018-06" db="EMBL/GenBank/DDBJ databases">
        <title>Genomic Encyclopedia of Archaeal and Bacterial Type Strains, Phase II (KMG-II): from individual species to whole genera.</title>
        <authorList>
            <person name="Goeker M."/>
        </authorList>
    </citation>
    <scope>NUCLEOTIDE SEQUENCE [LARGE SCALE GENOMIC DNA]</scope>
    <source>
        <strain evidence="12 13">ATCC 51348</strain>
    </source>
</reference>
<dbReference type="Pfam" id="PF00528">
    <property type="entry name" value="BPD_transp_1"/>
    <property type="match status" value="1"/>
</dbReference>
<dbReference type="GO" id="GO:0015031">
    <property type="term" value="P:protein transport"/>
    <property type="evidence" value="ECO:0007669"/>
    <property type="project" value="UniProtKB-KW"/>
</dbReference>
<feature type="transmembrane region" description="Helical" evidence="10">
    <location>
        <begin position="294"/>
        <end position="314"/>
    </location>
</feature>
<evidence type="ECO:0000313" key="13">
    <source>
        <dbReference type="Proteomes" id="UP000249646"/>
    </source>
</evidence>
<evidence type="ECO:0000256" key="2">
    <source>
        <dbReference type="ARBA" id="ARBA00022448"/>
    </source>
</evidence>